<organism evidence="1 2">
    <name type="scientific">Microcella daejeonensis</name>
    <dbReference type="NCBI Taxonomy" id="2994971"/>
    <lineage>
        <taxon>Bacteria</taxon>
        <taxon>Bacillati</taxon>
        <taxon>Actinomycetota</taxon>
        <taxon>Actinomycetes</taxon>
        <taxon>Micrococcales</taxon>
        <taxon>Microbacteriaceae</taxon>
        <taxon>Microcella</taxon>
    </lineage>
</organism>
<accession>A0A9E8MJR1</accession>
<dbReference type="KEGG" id="mdb:OVN18_09615"/>
<evidence type="ECO:0000313" key="1">
    <source>
        <dbReference type="EMBL" id="WAB80819.1"/>
    </source>
</evidence>
<evidence type="ECO:0000313" key="2">
    <source>
        <dbReference type="Proteomes" id="UP001164706"/>
    </source>
</evidence>
<proteinExistence type="predicted"/>
<protein>
    <submittedName>
        <fullName evidence="1">SIMPL domain-containing protein</fullName>
    </submittedName>
</protein>
<dbReference type="RefSeq" id="WP_267780532.1">
    <property type="nucleotide sequence ID" value="NZ_CP113089.1"/>
</dbReference>
<dbReference type="Gene3D" id="3.30.110.170">
    <property type="entry name" value="Protein of unknown function (DUF541), domain 1"/>
    <property type="match status" value="1"/>
</dbReference>
<gene>
    <name evidence="1" type="ORF">OVN18_09615</name>
</gene>
<dbReference type="Pfam" id="PF04402">
    <property type="entry name" value="SIMPL"/>
    <property type="match status" value="1"/>
</dbReference>
<dbReference type="AlphaFoldDB" id="A0A9E8MJR1"/>
<keyword evidence="2" id="KW-1185">Reference proteome</keyword>
<dbReference type="EMBL" id="CP113089">
    <property type="protein sequence ID" value="WAB80819.1"/>
    <property type="molecule type" value="Genomic_DNA"/>
</dbReference>
<dbReference type="Gene3D" id="3.30.70.2970">
    <property type="entry name" value="Protein of unknown function (DUF541), domain 2"/>
    <property type="match status" value="1"/>
</dbReference>
<name>A0A9E8MJR1_9MICO</name>
<dbReference type="InterPro" id="IPR007497">
    <property type="entry name" value="SIMPL/DUF541"/>
</dbReference>
<dbReference type="Proteomes" id="UP001164706">
    <property type="component" value="Chromosome"/>
</dbReference>
<reference evidence="1" key="1">
    <citation type="submission" date="2022-11" db="EMBL/GenBank/DDBJ databases">
        <title>Description of Microcella daejonensis nov. sp, isolated from riverside soil.</title>
        <authorList>
            <person name="Molina K.M."/>
            <person name="Kim S.B."/>
        </authorList>
    </citation>
    <scope>NUCLEOTIDE SEQUENCE</scope>
    <source>
        <strain evidence="1">MMS21-STM12</strain>
    </source>
</reference>
<sequence>MPETIITVQGSARGEYAPERAVLTFTLAGDGSEREPVVADVAAALERISAVLRDHHDPQTGPVAAWSTDRVSVAGQRPWSSTGEQLPLVHRASVGGRATVSGLDALPGLVDALAAEPLATIDGIEWMLGEGRRTAVLTEVRSRAVKDAVTKATVFAQSIGLGSVTALALADPGMLGDQGQGEGPTPHLSRIAMMGGDPRSPGISLRPEPIVIEAAVDARFAAR</sequence>